<organism evidence="1 2">
    <name type="scientific">Flagellimonas yonaguniensis</name>
    <dbReference type="NCBI Taxonomy" id="3031325"/>
    <lineage>
        <taxon>Bacteria</taxon>
        <taxon>Pseudomonadati</taxon>
        <taxon>Bacteroidota</taxon>
        <taxon>Flavobacteriia</taxon>
        <taxon>Flavobacteriales</taxon>
        <taxon>Flavobacteriaceae</taxon>
        <taxon>Flagellimonas</taxon>
    </lineage>
</organism>
<name>A0ABT5Y3D8_9FLAO</name>
<gene>
    <name evidence="1" type="ORF">PY092_17510</name>
</gene>
<protein>
    <submittedName>
        <fullName evidence="1">Uncharacterized protein</fullName>
    </submittedName>
</protein>
<dbReference type="RefSeq" id="WP_275617092.1">
    <property type="nucleotide sequence ID" value="NZ_JARFVB010000017.1"/>
</dbReference>
<keyword evidence="2" id="KW-1185">Reference proteome</keyword>
<dbReference type="Proteomes" id="UP001221366">
    <property type="component" value="Unassembled WGS sequence"/>
</dbReference>
<sequence>MNFKLNILTLLTATVGAAQVNFTNPDEGAVVSFQTTAIEPKETKTEGSPYFDENFKYGQVLINGKVKTIGNLRYNAANSEIELQKGDKEYSAVLKRNYISARIDDKLYKLYPYLDDSNNETTRIGYFIPLNEGKVKLLYKPEKKLRRGRTGATNYDRTVPPRFIDISDYYIQKEEEPATKIYLRKKYFYDLLGKENIKDFIKENDIKPFKEEDAIKLMQFYNNNIL</sequence>
<proteinExistence type="predicted"/>
<comment type="caution">
    <text evidence="1">The sequence shown here is derived from an EMBL/GenBank/DDBJ whole genome shotgun (WGS) entry which is preliminary data.</text>
</comment>
<accession>A0ABT5Y3D8</accession>
<evidence type="ECO:0000313" key="2">
    <source>
        <dbReference type="Proteomes" id="UP001221366"/>
    </source>
</evidence>
<evidence type="ECO:0000313" key="1">
    <source>
        <dbReference type="EMBL" id="MDF0717965.1"/>
    </source>
</evidence>
<reference evidence="1 2" key="1">
    <citation type="submission" date="2023-03" db="EMBL/GenBank/DDBJ databases">
        <title>Muricauda XX sp. nov. and Muricauda XXX sp. nov., two novel species isolated from Okinawa Trough.</title>
        <authorList>
            <person name="Cao W."/>
            <person name="Deng X."/>
        </authorList>
    </citation>
    <scope>NUCLEOTIDE SEQUENCE [LARGE SCALE GENOMIC DNA]</scope>
    <source>
        <strain evidence="1 2">334s03</strain>
    </source>
</reference>
<dbReference type="EMBL" id="JARFVB010000017">
    <property type="protein sequence ID" value="MDF0717965.1"/>
    <property type="molecule type" value="Genomic_DNA"/>
</dbReference>